<reference evidence="6 7" key="1">
    <citation type="journal article" date="2011" name="BMC Genomics">
        <title>Complete genome sequence of Corynebacterium variabile DSM 44702 isolated from the surface of smear-ripened cheeses and insights into cheese ripening and flavor generation.</title>
        <authorList>
            <person name="Schroeder J."/>
            <person name="Maus I."/>
            <person name="Trost E."/>
            <person name="Tauch A."/>
        </authorList>
    </citation>
    <scope>NUCLEOTIDE SEQUENCE [LARGE SCALE GENOMIC DNA]</scope>
    <source>
        <strain evidence="7">DSM 44702 / JCM 12073 / NCIMB 30131</strain>
    </source>
</reference>
<organism evidence="6 7">
    <name type="scientific">Corynebacterium variabile (strain DSM 44702 / CIP 107183 / JCM 12073 / NCIMB 30131)</name>
    <name type="common">Corynebacterium mooreparkense</name>
    <dbReference type="NCBI Taxonomy" id="858619"/>
    <lineage>
        <taxon>Bacteria</taxon>
        <taxon>Bacillati</taxon>
        <taxon>Actinomycetota</taxon>
        <taxon>Actinomycetes</taxon>
        <taxon>Mycobacteriales</taxon>
        <taxon>Corynebacteriaceae</taxon>
        <taxon>Corynebacterium</taxon>
    </lineage>
</organism>
<sequence length="622" mass="64401">MSDSGRTDGTSRSDDGRGRHARPSERRSRRIREAPGEAASSGQTRLPRSSRRAEGSSGSTSSSSSSSSSSASGARRSAASSRASRRSRSSGPSDHRQLGSTPVKAVLGILAVLLLIGGGYGYATVGKLGDSLATTGGLDLGDQADGATDILLVGIDSRTDAKGKPLSQQEIDMLRAGEEETTSTDTMILIRIPNDGSSATAVSLPRDTYVDGGSELGNVKLNQIYGSTKYNYETEKADEAAADGEEYNEDKVSKEGIQKGREALIGSIGNLTGISVDHYAEVGLLGFVLLTDAVGGVDVCLNNAVDEPLSGANFPAGQQTLDGPNALSFVRQRHDLPRGDLDRITRQQAYLASLANKILSAKTLSNPGQLSKLNDAVSRSLTIDDGWDIMGLATQMQNLTGGNVSFQTIPVTSIDGTGDYGESVVTVDPNQVHGFFDDLLGDSKKDGSDESESEETTEESIPDYDAAASTVSVLNAGNVDGLATRVGDLVAGAGFTVDEVGNHDESGVSESQVNVADVNDPAARDLAKKLGDLQVVEDPTLAEGQISVTLSGTYTGPGATEDDTRTLDSSDSGDSSSTDTGDSSDGSGDSSETVGVPGTMDAGSEEDQAPIKADESDTMCVN</sequence>
<feature type="compositionally biased region" description="Low complexity" evidence="2">
    <location>
        <begin position="569"/>
        <end position="591"/>
    </location>
</feature>
<evidence type="ECO:0000259" key="4">
    <source>
        <dbReference type="Pfam" id="PF03816"/>
    </source>
</evidence>
<keyword evidence="3" id="KW-0472">Membrane</keyword>
<feature type="region of interest" description="Disordered" evidence="2">
    <location>
        <begin position="436"/>
        <end position="462"/>
    </location>
</feature>
<dbReference type="KEGG" id="cva:CVAR_2185"/>
<dbReference type="Pfam" id="PF13399">
    <property type="entry name" value="LytR_C"/>
    <property type="match status" value="1"/>
</dbReference>
<dbReference type="InterPro" id="IPR004474">
    <property type="entry name" value="LytR_CpsA_psr"/>
</dbReference>
<dbReference type="eggNOG" id="COG1316">
    <property type="taxonomic scope" value="Bacteria"/>
</dbReference>
<keyword evidence="3" id="KW-1133">Transmembrane helix</keyword>
<evidence type="ECO:0000313" key="6">
    <source>
        <dbReference type="EMBL" id="AEK37535.1"/>
    </source>
</evidence>
<feature type="domain" description="Cell envelope-related transcriptional attenuator" evidence="4">
    <location>
        <begin position="184"/>
        <end position="359"/>
    </location>
</feature>
<gene>
    <name evidence="6" type="primary">lytR1</name>
    <name evidence="6" type="ordered locus">CVAR_2185</name>
</gene>
<dbReference type="RefSeq" id="WP_014010690.1">
    <property type="nucleotide sequence ID" value="NC_015859.1"/>
</dbReference>
<dbReference type="Gene3D" id="3.40.630.190">
    <property type="entry name" value="LCP protein"/>
    <property type="match status" value="1"/>
</dbReference>
<name>G0HF83_CORVD</name>
<feature type="region of interest" description="Disordered" evidence="2">
    <location>
        <begin position="1"/>
        <end position="99"/>
    </location>
</feature>
<dbReference type="Proteomes" id="UP000006659">
    <property type="component" value="Chromosome"/>
</dbReference>
<dbReference type="InterPro" id="IPR050922">
    <property type="entry name" value="LytR/CpsA/Psr_CW_biosynth"/>
</dbReference>
<dbReference type="STRING" id="858619.CVAR_2185"/>
<dbReference type="NCBIfam" id="TIGR00350">
    <property type="entry name" value="lytR_cpsA_psr"/>
    <property type="match status" value="1"/>
</dbReference>
<dbReference type="Gene3D" id="3.30.70.2390">
    <property type="match status" value="1"/>
</dbReference>
<feature type="transmembrane region" description="Helical" evidence="3">
    <location>
        <begin position="105"/>
        <end position="123"/>
    </location>
</feature>
<dbReference type="EMBL" id="CP002917">
    <property type="protein sequence ID" value="AEK37535.1"/>
    <property type="molecule type" value="Genomic_DNA"/>
</dbReference>
<evidence type="ECO:0000256" key="3">
    <source>
        <dbReference type="SAM" id="Phobius"/>
    </source>
</evidence>
<evidence type="ECO:0000259" key="5">
    <source>
        <dbReference type="Pfam" id="PF13399"/>
    </source>
</evidence>
<evidence type="ECO:0000313" key="7">
    <source>
        <dbReference type="Proteomes" id="UP000006659"/>
    </source>
</evidence>
<dbReference type="PANTHER" id="PTHR33392">
    <property type="entry name" value="POLYISOPRENYL-TEICHOIC ACID--PEPTIDOGLYCAN TEICHOIC ACID TRANSFERASE TAGU"/>
    <property type="match status" value="1"/>
</dbReference>
<feature type="domain" description="LytR/CpsA/Psr regulator C-terminal" evidence="5">
    <location>
        <begin position="470"/>
        <end position="553"/>
    </location>
</feature>
<protein>
    <submittedName>
        <fullName evidence="6">LytR transcription regulator</fullName>
    </submittedName>
</protein>
<feature type="region of interest" description="Disordered" evidence="2">
    <location>
        <begin position="550"/>
        <end position="622"/>
    </location>
</feature>
<keyword evidence="3" id="KW-0812">Transmembrane</keyword>
<dbReference type="InterPro" id="IPR027381">
    <property type="entry name" value="LytR/CpsA/Psr_C"/>
</dbReference>
<proteinExistence type="inferred from homology"/>
<dbReference type="Pfam" id="PF03816">
    <property type="entry name" value="LytR_cpsA_psr"/>
    <property type="match status" value="1"/>
</dbReference>
<comment type="similarity">
    <text evidence="1">Belongs to the LytR/CpsA/Psr (LCP) family.</text>
</comment>
<dbReference type="HOGENOM" id="CLU_016455_4_0_11"/>
<feature type="compositionally biased region" description="Basic and acidic residues" evidence="2">
    <location>
        <begin position="1"/>
        <end position="35"/>
    </location>
</feature>
<dbReference type="AlphaFoldDB" id="G0HF83"/>
<feature type="compositionally biased region" description="Low complexity" evidence="2">
    <location>
        <begin position="55"/>
        <end position="82"/>
    </location>
</feature>
<evidence type="ECO:0000256" key="2">
    <source>
        <dbReference type="SAM" id="MobiDB-lite"/>
    </source>
</evidence>
<evidence type="ECO:0000256" key="1">
    <source>
        <dbReference type="ARBA" id="ARBA00006068"/>
    </source>
</evidence>
<feature type="compositionally biased region" description="Acidic residues" evidence="2">
    <location>
        <begin position="449"/>
        <end position="462"/>
    </location>
</feature>
<dbReference type="PANTHER" id="PTHR33392:SF6">
    <property type="entry name" value="POLYISOPRENYL-TEICHOIC ACID--PEPTIDOGLYCAN TEICHOIC ACID TRANSFERASE TAGU"/>
    <property type="match status" value="1"/>
</dbReference>
<accession>G0HF83</accession>